<name>A0A420E9S4_9ALTE</name>
<keyword evidence="2" id="KW-1185">Reference proteome</keyword>
<dbReference type="SUPFAM" id="SSF49899">
    <property type="entry name" value="Concanavalin A-like lectins/glucanases"/>
    <property type="match status" value="1"/>
</dbReference>
<accession>A0A420E9S4</accession>
<dbReference type="AlphaFoldDB" id="A0A420E9S4"/>
<dbReference type="Proteomes" id="UP000286482">
    <property type="component" value="Unassembled WGS sequence"/>
</dbReference>
<sequence length="209" mass="23925">MLDFTKARWIFEPKRHQVTDESVTITTDPGTDFWQRSYYGFKNDNAPALLLDSNRNFTFTAKVSFDYQSQFDQCGLIIYLDSENWFKASIEFENQRYSRLGSVVTNLGYSDWATVDIALPRSIWYRLSRRGPDFLVESSLDGIVFKQMRVFHLHRLGKTTAEMGKANPPLATKRAVSFGVYACSPSQSSFEACFSDMTLAECVWQAHGS</sequence>
<evidence type="ECO:0000313" key="1">
    <source>
        <dbReference type="EMBL" id="RKF17427.1"/>
    </source>
</evidence>
<dbReference type="RefSeq" id="WP_120355452.1">
    <property type="nucleotide sequence ID" value="NZ_RAQO01000007.1"/>
</dbReference>
<dbReference type="PANTHER" id="PTHR35332">
    <property type="entry name" value="REGULATION OF ENOLASE PROTEIN 1"/>
    <property type="match status" value="1"/>
</dbReference>
<dbReference type="EMBL" id="RAQO01000007">
    <property type="protein sequence ID" value="RKF17427.1"/>
    <property type="molecule type" value="Genomic_DNA"/>
</dbReference>
<organism evidence="1 2">
    <name type="scientific">Alginatibacterium sediminis</name>
    <dbReference type="NCBI Taxonomy" id="2164068"/>
    <lineage>
        <taxon>Bacteria</taxon>
        <taxon>Pseudomonadati</taxon>
        <taxon>Pseudomonadota</taxon>
        <taxon>Gammaproteobacteria</taxon>
        <taxon>Alteromonadales</taxon>
        <taxon>Alteromonadaceae</taxon>
        <taxon>Alginatibacterium</taxon>
    </lineage>
</organism>
<dbReference type="InterPro" id="IPR009784">
    <property type="entry name" value="DUF1349"/>
</dbReference>
<evidence type="ECO:0000313" key="2">
    <source>
        <dbReference type="Proteomes" id="UP000286482"/>
    </source>
</evidence>
<dbReference type="OrthoDB" id="9814707at2"/>
<gene>
    <name evidence="1" type="ORF">DBZ36_13300</name>
</gene>
<dbReference type="InterPro" id="IPR013320">
    <property type="entry name" value="ConA-like_dom_sf"/>
</dbReference>
<protein>
    <submittedName>
        <fullName evidence="1">DUF1349 domain-containing protein</fullName>
    </submittedName>
</protein>
<dbReference type="PANTHER" id="PTHR35332:SF2">
    <property type="entry name" value="REGULATION OF ENOLASE PROTEIN 1"/>
    <property type="match status" value="1"/>
</dbReference>
<proteinExistence type="predicted"/>
<dbReference type="PIRSF" id="PIRSF022704">
    <property type="entry name" value="UCP022704"/>
    <property type="match status" value="1"/>
</dbReference>
<dbReference type="Gene3D" id="2.60.120.200">
    <property type="match status" value="1"/>
</dbReference>
<reference evidence="1 2" key="1">
    <citation type="submission" date="2018-09" db="EMBL/GenBank/DDBJ databases">
        <authorList>
            <person name="Wang Z."/>
        </authorList>
    </citation>
    <scope>NUCLEOTIDE SEQUENCE [LARGE SCALE GENOMIC DNA]</scope>
    <source>
        <strain evidence="1 2">ALS 81</strain>
    </source>
</reference>
<dbReference type="Pfam" id="PF07081">
    <property type="entry name" value="DUF1349"/>
    <property type="match status" value="1"/>
</dbReference>
<comment type="caution">
    <text evidence="1">The sequence shown here is derived from an EMBL/GenBank/DDBJ whole genome shotgun (WGS) entry which is preliminary data.</text>
</comment>
<dbReference type="InterPro" id="IPR015987">
    <property type="entry name" value="UCP022704"/>
</dbReference>